<dbReference type="Proteomes" id="UP000593594">
    <property type="component" value="Chromosome"/>
</dbReference>
<dbReference type="Pfam" id="PF13505">
    <property type="entry name" value="OMP_b-brl"/>
    <property type="match status" value="1"/>
</dbReference>
<dbReference type="EMBL" id="CP058214">
    <property type="protein sequence ID" value="QPC45063.1"/>
    <property type="molecule type" value="Genomic_DNA"/>
</dbReference>
<keyword evidence="3" id="KW-0472">Membrane</keyword>
<reference evidence="8 9" key="1">
    <citation type="submission" date="2020-06" db="EMBL/GenBank/DDBJ databases">
        <title>Genome sequence of 2 isolates from Red Sea Mangroves.</title>
        <authorList>
            <person name="Sefrji F."/>
            <person name="Michoud G."/>
            <person name="Merlino G."/>
            <person name="Daffonchio D."/>
        </authorList>
    </citation>
    <scope>NUCLEOTIDE SEQUENCE [LARGE SCALE GENOMIC DNA]</scope>
    <source>
        <strain evidence="8 9">R1DC25</strain>
    </source>
</reference>
<evidence type="ECO:0000256" key="6">
    <source>
        <dbReference type="SAM" id="SignalP"/>
    </source>
</evidence>
<evidence type="ECO:0000259" key="7">
    <source>
        <dbReference type="Pfam" id="PF13505"/>
    </source>
</evidence>
<evidence type="ECO:0000256" key="2">
    <source>
        <dbReference type="ARBA" id="ARBA00022729"/>
    </source>
</evidence>
<organism evidence="8 9">
    <name type="scientific">Kaustia mangrovi</name>
    <dbReference type="NCBI Taxonomy" id="2593653"/>
    <lineage>
        <taxon>Bacteria</taxon>
        <taxon>Pseudomonadati</taxon>
        <taxon>Pseudomonadota</taxon>
        <taxon>Alphaproteobacteria</taxon>
        <taxon>Hyphomicrobiales</taxon>
        <taxon>Parvibaculaceae</taxon>
        <taxon>Kaustia</taxon>
    </lineage>
</organism>
<dbReference type="GO" id="GO:0009279">
    <property type="term" value="C:cell outer membrane"/>
    <property type="evidence" value="ECO:0007669"/>
    <property type="project" value="UniProtKB-SubCell"/>
</dbReference>
<feature type="chain" id="PRO_5032770219" evidence="6">
    <location>
        <begin position="25"/>
        <end position="246"/>
    </location>
</feature>
<gene>
    <name evidence="8" type="ORF">HW532_21605</name>
</gene>
<evidence type="ECO:0000256" key="5">
    <source>
        <dbReference type="ARBA" id="ARBA00038306"/>
    </source>
</evidence>
<dbReference type="KEGG" id="kmn:HW532_21605"/>
<dbReference type="InterPro" id="IPR011250">
    <property type="entry name" value="OMP/PagP_B-barrel"/>
</dbReference>
<keyword evidence="4" id="KW-0998">Cell outer membrane</keyword>
<keyword evidence="9" id="KW-1185">Reference proteome</keyword>
<sequence>MRKLLLTSAAAAAMGTFAATHTQAADLYVPAPPPPEPVWSWAGPYAGLHVGALDGDIDDNFDTFFEGKQPEPEGNINADSMDPNGIMGGIQAGYNFQFDSIVLGVEGDVSLGDVDDTIYPFVLTPADRVEAQMDWMATIRARVGWAMDRTLFYATGGMAFTDLEIKMDVAGGEARDKDTNSYFGWTVGGGVEHAFTDNISLKAEYLYTDFGKEKFSFFGPGREPPEVDGDVKLKTHTFRVGVNYLF</sequence>
<proteinExistence type="inferred from homology"/>
<dbReference type="InterPro" id="IPR051692">
    <property type="entry name" value="OMP-like"/>
</dbReference>
<comment type="subcellular location">
    <subcellularLocation>
        <location evidence="1">Cell outer membrane</location>
    </subcellularLocation>
</comment>
<dbReference type="AlphaFoldDB" id="A0A7S8C7W1"/>
<dbReference type="SUPFAM" id="SSF56925">
    <property type="entry name" value="OMPA-like"/>
    <property type="match status" value="1"/>
</dbReference>
<dbReference type="PANTHER" id="PTHR34001:SF3">
    <property type="entry name" value="BLL7405 PROTEIN"/>
    <property type="match status" value="1"/>
</dbReference>
<evidence type="ECO:0000313" key="8">
    <source>
        <dbReference type="EMBL" id="QPC45063.1"/>
    </source>
</evidence>
<evidence type="ECO:0000256" key="4">
    <source>
        <dbReference type="ARBA" id="ARBA00023237"/>
    </source>
</evidence>
<accession>A0A7S8C7W1</accession>
<comment type="similarity">
    <text evidence="5">Belongs to the Omp25/RopB family.</text>
</comment>
<evidence type="ECO:0000313" key="9">
    <source>
        <dbReference type="Proteomes" id="UP000593594"/>
    </source>
</evidence>
<dbReference type="RefSeq" id="WP_213162436.1">
    <property type="nucleotide sequence ID" value="NZ_CP058214.1"/>
</dbReference>
<dbReference type="PANTHER" id="PTHR34001">
    <property type="entry name" value="BLL7405 PROTEIN"/>
    <property type="match status" value="1"/>
</dbReference>
<feature type="signal peptide" evidence="6">
    <location>
        <begin position="1"/>
        <end position="24"/>
    </location>
</feature>
<dbReference type="InterPro" id="IPR027385">
    <property type="entry name" value="Beta-barrel_OMP"/>
</dbReference>
<protein>
    <submittedName>
        <fullName evidence="8">Porin family protein</fullName>
    </submittedName>
</protein>
<feature type="domain" description="Outer membrane protein beta-barrel" evidence="7">
    <location>
        <begin position="10"/>
        <end position="246"/>
    </location>
</feature>
<evidence type="ECO:0000256" key="1">
    <source>
        <dbReference type="ARBA" id="ARBA00004442"/>
    </source>
</evidence>
<keyword evidence="2 6" id="KW-0732">Signal</keyword>
<evidence type="ECO:0000256" key="3">
    <source>
        <dbReference type="ARBA" id="ARBA00023136"/>
    </source>
</evidence>
<dbReference type="Gene3D" id="2.40.160.20">
    <property type="match status" value="1"/>
</dbReference>
<name>A0A7S8C7W1_9HYPH</name>